<feature type="transmembrane region" description="Helical" evidence="1">
    <location>
        <begin position="225"/>
        <end position="243"/>
    </location>
</feature>
<keyword evidence="3" id="KW-1185">Reference proteome</keyword>
<dbReference type="RefSeq" id="XP_018092504.1">
    <property type="nucleotide sequence ID" value="XM_018237015.2"/>
</dbReference>
<protein>
    <submittedName>
        <fullName evidence="4">Uncharacterized protein LOC108702012</fullName>
    </submittedName>
</protein>
<evidence type="ECO:0000313" key="4">
    <source>
        <dbReference type="RefSeq" id="XP_018092504.1"/>
    </source>
</evidence>
<keyword evidence="1" id="KW-0812">Transmembrane</keyword>
<evidence type="ECO:0000256" key="2">
    <source>
        <dbReference type="SAM" id="SignalP"/>
    </source>
</evidence>
<organism evidence="3 4">
    <name type="scientific">Xenopus laevis</name>
    <name type="common">African clawed frog</name>
    <dbReference type="NCBI Taxonomy" id="8355"/>
    <lineage>
        <taxon>Eukaryota</taxon>
        <taxon>Metazoa</taxon>
        <taxon>Chordata</taxon>
        <taxon>Craniata</taxon>
        <taxon>Vertebrata</taxon>
        <taxon>Euteleostomi</taxon>
        <taxon>Amphibia</taxon>
        <taxon>Batrachia</taxon>
        <taxon>Anura</taxon>
        <taxon>Pipoidea</taxon>
        <taxon>Pipidae</taxon>
        <taxon>Xenopodinae</taxon>
        <taxon>Xenopus</taxon>
        <taxon>Xenopus</taxon>
    </lineage>
</organism>
<keyword evidence="1" id="KW-0472">Membrane</keyword>
<feature type="signal peptide" evidence="2">
    <location>
        <begin position="1"/>
        <end position="29"/>
    </location>
</feature>
<name>A0A8J0TY79_XENLA</name>
<evidence type="ECO:0000313" key="3">
    <source>
        <dbReference type="Proteomes" id="UP000186698"/>
    </source>
</evidence>
<proteinExistence type="predicted"/>
<dbReference type="AlphaFoldDB" id="A0A8J0TY79"/>
<dbReference type="OrthoDB" id="9905342at2759"/>
<reference evidence="4" key="1">
    <citation type="submission" date="2025-08" db="UniProtKB">
        <authorList>
            <consortium name="RefSeq"/>
        </authorList>
    </citation>
    <scope>IDENTIFICATION</scope>
    <source>
        <strain evidence="4">J_2021</strain>
        <tissue evidence="4">Erythrocytes</tissue>
    </source>
</reference>
<gene>
    <name evidence="4" type="primary">LOC108702012</name>
</gene>
<sequence>MTGMCPRSPLHSMGVTRFFIISLLFLASSLQNQISQLPTKINEFSKNSATIQCSVDEETDIRELSLTLRLDGPQLISVKVDKDLSSYTHELTFSGKIRNFTTTANGFNSQEIMDLSNCYSQTCGGERSPDYKRGPGTISCTAKHENIDKMVICLDNHPIILLEVDHKYTDRLRFSGTIRKFHMTLEDLSESDTNGYNCVGKMEDSKRHLPGGETVITITQRGNSHIVSVTWLLILSSLLLIWWC</sequence>
<feature type="chain" id="PRO_5035280804" evidence="2">
    <location>
        <begin position="30"/>
        <end position="244"/>
    </location>
</feature>
<accession>A0A8J0TY79</accession>
<evidence type="ECO:0000256" key="1">
    <source>
        <dbReference type="SAM" id="Phobius"/>
    </source>
</evidence>
<keyword evidence="1" id="KW-1133">Transmembrane helix</keyword>
<dbReference type="GeneID" id="108702012"/>
<dbReference type="KEGG" id="xla:108702012"/>
<keyword evidence="2" id="KW-0732">Signal</keyword>
<dbReference type="Proteomes" id="UP000186698">
    <property type="component" value="Chromosome 9_10L"/>
</dbReference>